<dbReference type="Proteomes" id="UP000033562">
    <property type="component" value="Unassembled WGS sequence"/>
</dbReference>
<proteinExistence type="predicted"/>
<reference evidence="1 2" key="1">
    <citation type="submission" date="2015-02" db="EMBL/GenBank/DDBJ databases">
        <title>Genome Sequencing of Rickettsiales.</title>
        <authorList>
            <person name="Daugherty S.C."/>
            <person name="Su Q."/>
            <person name="Abolude K."/>
            <person name="Beier-Sexton M."/>
            <person name="Carlyon J.A."/>
            <person name="Carter R."/>
            <person name="Day N.P."/>
            <person name="Dumler S.J."/>
            <person name="Dyachenko V."/>
            <person name="Godinez A."/>
            <person name="Kurtti T.J."/>
            <person name="Lichay M."/>
            <person name="Mullins K.E."/>
            <person name="Ott S."/>
            <person name="Pappas-Brown V."/>
            <person name="Paris D.H."/>
            <person name="Patel P."/>
            <person name="Richards A.L."/>
            <person name="Sadzewicz L."/>
            <person name="Sears K."/>
            <person name="Seidman D."/>
            <person name="Sengamalay N."/>
            <person name="Stenos J."/>
            <person name="Tallon L.J."/>
            <person name="Vincent G."/>
            <person name="Fraser C.M."/>
            <person name="Munderloh U."/>
            <person name="Dunning-Hotopp J.C."/>
        </authorList>
    </citation>
    <scope>NUCLEOTIDE SEQUENCE [LARGE SCALE GENOMIC DNA]</scope>
    <source>
        <strain evidence="1 2">RAC413</strain>
    </source>
</reference>
<dbReference type="STRING" id="1359163.NLO413_0075"/>
<dbReference type="EMBL" id="LANX01000001">
    <property type="protein sequence ID" value="KJV68714.1"/>
    <property type="molecule type" value="Genomic_DNA"/>
</dbReference>
<name>A0A0F3NP85_9RICK</name>
<protein>
    <submittedName>
        <fullName evidence="1">Uncharacterized protein</fullName>
    </submittedName>
</protein>
<comment type="caution">
    <text evidence="1">The sequence shown here is derived from an EMBL/GenBank/DDBJ whole genome shotgun (WGS) entry which is preliminary data.</text>
</comment>
<evidence type="ECO:0000313" key="2">
    <source>
        <dbReference type="Proteomes" id="UP000033562"/>
    </source>
</evidence>
<keyword evidence="2" id="KW-1185">Reference proteome</keyword>
<accession>A0A0F3NP85</accession>
<evidence type="ECO:0000313" key="1">
    <source>
        <dbReference type="EMBL" id="KJV68714.1"/>
    </source>
</evidence>
<organism evidence="1 2">
    <name type="scientific">Candidatus Neoehrlichia procyonis str. RAC413</name>
    <dbReference type="NCBI Taxonomy" id="1359163"/>
    <lineage>
        <taxon>Bacteria</taxon>
        <taxon>Pseudomonadati</taxon>
        <taxon>Pseudomonadota</taxon>
        <taxon>Alphaproteobacteria</taxon>
        <taxon>Rickettsiales</taxon>
        <taxon>Anaplasmataceae</taxon>
        <taxon>Candidatus Neoehrlichia</taxon>
    </lineage>
</organism>
<dbReference type="AlphaFoldDB" id="A0A0F3NP85"/>
<sequence>MIHKANDTNKTVSLSQANPYYILPNTNIKIKQFILNYENLDSTTVIIFIV</sequence>
<gene>
    <name evidence="1" type="ORF">NLO413_0075</name>
</gene>